<evidence type="ECO:0000313" key="1">
    <source>
        <dbReference type="EMBL" id="KTF04606.1"/>
    </source>
</evidence>
<proteinExistence type="predicted"/>
<reference evidence="1 2" key="1">
    <citation type="submission" date="2015-11" db="EMBL/GenBank/DDBJ databases">
        <title>Draft Genome Sequence of the Type Strain Trueperella bernardiae LCDC 89-0504T, Isolated from Blood Culture.</title>
        <authorList>
            <person name="Bernier A.-M."/>
            <person name="Bernard K."/>
        </authorList>
    </citation>
    <scope>NUCLEOTIDE SEQUENCE [LARGE SCALE GENOMIC DNA]</scope>
    <source>
        <strain evidence="1 2">LCDC 89-0504</strain>
    </source>
</reference>
<accession>A0A0W1KLY8</accession>
<sequence>MPDDARSSPGSSLGPADRAISPVNMANIMWYLRPVIYGQPGLAG</sequence>
<organism evidence="1 2">
    <name type="scientific">Trueperella bernardiae</name>
    <dbReference type="NCBI Taxonomy" id="59561"/>
    <lineage>
        <taxon>Bacteria</taxon>
        <taxon>Bacillati</taxon>
        <taxon>Actinomycetota</taxon>
        <taxon>Actinomycetes</taxon>
        <taxon>Actinomycetales</taxon>
        <taxon>Actinomycetaceae</taxon>
        <taxon>Trueperella</taxon>
    </lineage>
</organism>
<name>A0A0W1KLY8_9ACTO</name>
<comment type="caution">
    <text evidence="1">The sequence shown here is derived from an EMBL/GenBank/DDBJ whole genome shotgun (WGS) entry which is preliminary data.</text>
</comment>
<evidence type="ECO:0000313" key="2">
    <source>
        <dbReference type="Proteomes" id="UP000054404"/>
    </source>
</evidence>
<dbReference type="PATRIC" id="fig|59561.3.peg.586"/>
<keyword evidence="2" id="KW-1185">Reference proteome</keyword>
<dbReference type="STRING" id="59561.AQZ59_00594"/>
<dbReference type="AlphaFoldDB" id="A0A0W1KLY8"/>
<protein>
    <submittedName>
        <fullName evidence="1">Uncharacterized protein</fullName>
    </submittedName>
</protein>
<dbReference type="EMBL" id="LNIZ01000002">
    <property type="protein sequence ID" value="KTF04606.1"/>
    <property type="molecule type" value="Genomic_DNA"/>
</dbReference>
<gene>
    <name evidence="1" type="ORF">AQZ59_00594</name>
</gene>
<dbReference type="Proteomes" id="UP000054404">
    <property type="component" value="Unassembled WGS sequence"/>
</dbReference>